<dbReference type="PANTHER" id="PTHR35008:SF4">
    <property type="entry name" value="BLL4482 PROTEIN"/>
    <property type="match status" value="1"/>
</dbReference>
<name>A0A1G6YA48_9BACT</name>
<dbReference type="STRING" id="659014.SAMN04487996_102384"/>
<dbReference type="EMBL" id="FNAN01000002">
    <property type="protein sequence ID" value="SDD86843.1"/>
    <property type="molecule type" value="Genomic_DNA"/>
</dbReference>
<dbReference type="AlphaFoldDB" id="A0A1G6YA48"/>
<proteinExistence type="predicted"/>
<dbReference type="SUPFAM" id="SSF46626">
    <property type="entry name" value="Cytochrome c"/>
    <property type="match status" value="2"/>
</dbReference>
<dbReference type="Proteomes" id="UP000198748">
    <property type="component" value="Unassembled WGS sequence"/>
</dbReference>
<evidence type="ECO:0000259" key="5">
    <source>
        <dbReference type="PROSITE" id="PS51007"/>
    </source>
</evidence>
<feature type="domain" description="Cytochrome c" evidence="5">
    <location>
        <begin position="46"/>
        <end position="160"/>
    </location>
</feature>
<keyword evidence="1 4" id="KW-0349">Heme</keyword>
<keyword evidence="3 4" id="KW-0408">Iron</keyword>
<dbReference type="Pfam" id="PF00034">
    <property type="entry name" value="Cytochrom_C"/>
    <property type="match status" value="1"/>
</dbReference>
<feature type="domain" description="Cytochrome c" evidence="5">
    <location>
        <begin position="196"/>
        <end position="312"/>
    </location>
</feature>
<dbReference type="InterPro" id="IPR051459">
    <property type="entry name" value="Cytochrome_c-type_DH"/>
</dbReference>
<keyword evidence="2 4" id="KW-0479">Metal-binding</keyword>
<reference evidence="7" key="1">
    <citation type="submission" date="2016-10" db="EMBL/GenBank/DDBJ databases">
        <authorList>
            <person name="Varghese N."/>
            <person name="Submissions S."/>
        </authorList>
    </citation>
    <scope>NUCLEOTIDE SEQUENCE [LARGE SCALE GENOMIC DNA]</scope>
    <source>
        <strain evidence="7">DSM 25329</strain>
    </source>
</reference>
<dbReference type="GO" id="GO:0009055">
    <property type="term" value="F:electron transfer activity"/>
    <property type="evidence" value="ECO:0007669"/>
    <property type="project" value="InterPro"/>
</dbReference>
<sequence length="329" mass="35989">MKKLLKIVGVLLLVIILVAAVAAAYVKTALPDVGEAPVLSIEKTPARIERGKYLANHVAVCVDCHSTRDWSLFSAPLASGNFGGGGELFSRDMGFPGVFYARNITPYGIGKWTDGEVFRAITTGTSRDGRALFPIMPYLNYGQLDQEDIYSLISYIRTLAPVQHDIDEPVYDFPVNILINTMPAKANLTQRPSETDQVAYGRYVATAASCIECHSKREKGEKVPGTEFGGGMEFIMPNGITTSANISPDKTNGIGAWTADAFVQRFKPYADSSYKPHKIGPNEMNTPMPWTMYAGMKESDLRAIFAYLQTVKPQSNKVVKFRPGLGSAD</sequence>
<evidence type="ECO:0000313" key="7">
    <source>
        <dbReference type="Proteomes" id="UP000198748"/>
    </source>
</evidence>
<dbReference type="PROSITE" id="PS51007">
    <property type="entry name" value="CYTC"/>
    <property type="match status" value="2"/>
</dbReference>
<evidence type="ECO:0000256" key="3">
    <source>
        <dbReference type="ARBA" id="ARBA00023004"/>
    </source>
</evidence>
<gene>
    <name evidence="6" type="ORF">SAMN04487996_102384</name>
</gene>
<protein>
    <submittedName>
        <fullName evidence="6">Cytochrome c</fullName>
    </submittedName>
</protein>
<dbReference type="OrthoDB" id="9809720at2"/>
<accession>A0A1G6YA48</accession>
<dbReference type="InterPro" id="IPR009056">
    <property type="entry name" value="Cyt_c-like_dom"/>
</dbReference>
<evidence type="ECO:0000313" key="6">
    <source>
        <dbReference type="EMBL" id="SDD86843.1"/>
    </source>
</evidence>
<dbReference type="Gene3D" id="1.10.760.10">
    <property type="entry name" value="Cytochrome c-like domain"/>
    <property type="match status" value="2"/>
</dbReference>
<organism evidence="6 7">
    <name type="scientific">Dyadobacter soli</name>
    <dbReference type="NCBI Taxonomy" id="659014"/>
    <lineage>
        <taxon>Bacteria</taxon>
        <taxon>Pseudomonadati</taxon>
        <taxon>Bacteroidota</taxon>
        <taxon>Cytophagia</taxon>
        <taxon>Cytophagales</taxon>
        <taxon>Spirosomataceae</taxon>
        <taxon>Dyadobacter</taxon>
    </lineage>
</organism>
<dbReference type="GO" id="GO:0046872">
    <property type="term" value="F:metal ion binding"/>
    <property type="evidence" value="ECO:0007669"/>
    <property type="project" value="UniProtKB-KW"/>
</dbReference>
<dbReference type="PANTHER" id="PTHR35008">
    <property type="entry name" value="BLL4482 PROTEIN-RELATED"/>
    <property type="match status" value="1"/>
</dbReference>
<dbReference type="InterPro" id="IPR036909">
    <property type="entry name" value="Cyt_c-like_dom_sf"/>
</dbReference>
<evidence type="ECO:0000256" key="4">
    <source>
        <dbReference type="PROSITE-ProRule" id="PRU00433"/>
    </source>
</evidence>
<evidence type="ECO:0000256" key="2">
    <source>
        <dbReference type="ARBA" id="ARBA00022723"/>
    </source>
</evidence>
<evidence type="ECO:0000256" key="1">
    <source>
        <dbReference type="ARBA" id="ARBA00022617"/>
    </source>
</evidence>
<dbReference type="GO" id="GO:0020037">
    <property type="term" value="F:heme binding"/>
    <property type="evidence" value="ECO:0007669"/>
    <property type="project" value="InterPro"/>
</dbReference>
<dbReference type="RefSeq" id="WP_090146970.1">
    <property type="nucleotide sequence ID" value="NZ_FNAN01000002.1"/>
</dbReference>
<keyword evidence="7" id="KW-1185">Reference proteome</keyword>